<proteinExistence type="predicted"/>
<reference evidence="6" key="3">
    <citation type="journal article" date="2019" name="Int. J. Syst. Evol. Microbiol.">
        <title>The Global Catalogue of Microorganisms (GCM) 10K type strain sequencing project: providing services to taxonomists for standard genome sequencing and annotation.</title>
        <authorList>
            <consortium name="The Broad Institute Genomics Platform"/>
            <consortium name="The Broad Institute Genome Sequencing Center for Infectious Disease"/>
            <person name="Wu L."/>
            <person name="Ma J."/>
        </authorList>
    </citation>
    <scope>NUCLEOTIDE SEQUENCE [LARGE SCALE GENOMIC DNA]</scope>
    <source>
        <strain evidence="6">CGMCC 1.11013</strain>
    </source>
</reference>
<feature type="compositionally biased region" description="Basic and acidic residues" evidence="1">
    <location>
        <begin position="41"/>
        <end position="61"/>
    </location>
</feature>
<feature type="signal peptide" evidence="2">
    <location>
        <begin position="1"/>
        <end position="29"/>
    </location>
</feature>
<comment type="caution">
    <text evidence="4">The sequence shown here is derived from an EMBL/GenBank/DDBJ whole genome shotgun (WGS) entry which is preliminary data.</text>
</comment>
<dbReference type="EMBL" id="JFHE01000012">
    <property type="protein sequence ID" value="KDR34569.1"/>
    <property type="molecule type" value="Genomic_DNA"/>
</dbReference>
<reference evidence="3" key="4">
    <citation type="submission" date="2024-05" db="EMBL/GenBank/DDBJ databases">
        <authorList>
            <person name="Sun Q."/>
            <person name="Zhou Y."/>
        </authorList>
    </citation>
    <scope>NUCLEOTIDE SEQUENCE</scope>
    <source>
        <strain evidence="3">CGMCC 1.11013</strain>
    </source>
</reference>
<feature type="compositionally biased region" description="Polar residues" evidence="1">
    <location>
        <begin position="64"/>
        <end position="85"/>
    </location>
</feature>
<reference evidence="4 5" key="2">
    <citation type="submission" date="2014-03" db="EMBL/GenBank/DDBJ databases">
        <title>Draft Genome Sequences of Four Burkholderia Strains.</title>
        <authorList>
            <person name="Liu X.Y."/>
            <person name="Li C.X."/>
            <person name="Xu J.H."/>
        </authorList>
    </citation>
    <scope>NUCLEOTIDE SEQUENCE [LARGE SCALE GENOMIC DNA]</scope>
    <source>
        <strain evidence="4 5">R27</strain>
    </source>
</reference>
<evidence type="ECO:0000256" key="1">
    <source>
        <dbReference type="SAM" id="MobiDB-lite"/>
    </source>
</evidence>
<organism evidence="4 5">
    <name type="scientific">Caballeronia grimmiae</name>
    <dbReference type="NCBI Taxonomy" id="1071679"/>
    <lineage>
        <taxon>Bacteria</taxon>
        <taxon>Pseudomonadati</taxon>
        <taxon>Pseudomonadota</taxon>
        <taxon>Betaproteobacteria</taxon>
        <taxon>Burkholderiales</taxon>
        <taxon>Burkholderiaceae</taxon>
        <taxon>Caballeronia</taxon>
    </lineage>
</organism>
<dbReference type="EMBL" id="BMEG01000006">
    <property type="protein sequence ID" value="GGD80953.1"/>
    <property type="molecule type" value="Genomic_DNA"/>
</dbReference>
<evidence type="ECO:0000256" key="2">
    <source>
        <dbReference type="SAM" id="SignalP"/>
    </source>
</evidence>
<keyword evidence="6" id="KW-1185">Reference proteome</keyword>
<evidence type="ECO:0000313" key="6">
    <source>
        <dbReference type="Proteomes" id="UP000597138"/>
    </source>
</evidence>
<evidence type="ECO:0000313" key="4">
    <source>
        <dbReference type="EMBL" id="KDR34569.1"/>
    </source>
</evidence>
<dbReference type="Proteomes" id="UP000597138">
    <property type="component" value="Unassembled WGS sequence"/>
</dbReference>
<feature type="chain" id="PRO_5001663948" description="Purine nucleoside phosphorylase" evidence="2">
    <location>
        <begin position="30"/>
        <end position="98"/>
    </location>
</feature>
<dbReference type="RefSeq" id="WP_035965185.1">
    <property type="nucleotide sequence ID" value="NZ_BMEG01000006.1"/>
</dbReference>
<dbReference type="eggNOG" id="ENOG50316XA">
    <property type="taxonomic scope" value="Bacteria"/>
</dbReference>
<protein>
    <recommendedName>
        <fullName evidence="7">Purine nucleoside phosphorylase</fullName>
    </recommendedName>
</protein>
<keyword evidence="2" id="KW-0732">Signal</keyword>
<evidence type="ECO:0000313" key="5">
    <source>
        <dbReference type="Proteomes" id="UP000027439"/>
    </source>
</evidence>
<dbReference type="AlphaFoldDB" id="A0A069P3U7"/>
<reference evidence="3" key="1">
    <citation type="journal article" date="2014" name="Int. J. Syst. Evol. Microbiol.">
        <title>Complete genome of a new Firmicutes species belonging to the dominant human colonic microbiota ('Ruminococcus bicirculans') reveals two chromosomes and a selective capacity to utilize plant glucans.</title>
        <authorList>
            <consortium name="NISC Comparative Sequencing Program"/>
            <person name="Wegmann U."/>
            <person name="Louis P."/>
            <person name="Goesmann A."/>
            <person name="Henrissat B."/>
            <person name="Duncan S.H."/>
            <person name="Flint H.J."/>
        </authorList>
    </citation>
    <scope>NUCLEOTIDE SEQUENCE</scope>
    <source>
        <strain evidence="3">CGMCC 1.11013</strain>
    </source>
</reference>
<gene>
    <name evidence="4" type="ORF">BG57_04735</name>
    <name evidence="3" type="ORF">GCM10010985_39300</name>
</gene>
<name>A0A069P3U7_9BURK</name>
<dbReference type="OrthoDB" id="9103790at2"/>
<accession>A0A069P3U7</accession>
<feature type="region of interest" description="Disordered" evidence="1">
    <location>
        <begin position="26"/>
        <end position="98"/>
    </location>
</feature>
<dbReference type="Proteomes" id="UP000027439">
    <property type="component" value="Unassembled WGS sequence"/>
</dbReference>
<evidence type="ECO:0000313" key="3">
    <source>
        <dbReference type="EMBL" id="GGD80953.1"/>
    </source>
</evidence>
<sequence length="98" mass="10374">MPTFRTAPLAVIALSVTALITVPATPAHAQDSAASTPKQIKKAERKAARAKKNAELSELEKNGYNPSGQQTDYPRNLQNAQQRINAQKAGQPAPASAP</sequence>
<evidence type="ECO:0008006" key="7">
    <source>
        <dbReference type="Google" id="ProtNLM"/>
    </source>
</evidence>